<proteinExistence type="predicted"/>
<name>A0A6J4RSE7_9ACTN</name>
<evidence type="ECO:0000313" key="1">
    <source>
        <dbReference type="EMBL" id="CAA9479688.1"/>
    </source>
</evidence>
<sequence length="55" mass="6229">MKGFEVRGFEVRGFEGCVYGARRRAWLLVGTLHLKALSLKALEPQNLEPTLRRSA</sequence>
<protein>
    <submittedName>
        <fullName evidence="1">Uncharacterized protein</fullName>
    </submittedName>
</protein>
<organism evidence="1">
    <name type="scientific">uncultured Rubrobacteraceae bacterium</name>
    <dbReference type="NCBI Taxonomy" id="349277"/>
    <lineage>
        <taxon>Bacteria</taxon>
        <taxon>Bacillati</taxon>
        <taxon>Actinomycetota</taxon>
        <taxon>Rubrobacteria</taxon>
        <taxon>Rubrobacterales</taxon>
        <taxon>Rubrobacteraceae</taxon>
        <taxon>environmental samples</taxon>
    </lineage>
</organism>
<reference evidence="1" key="1">
    <citation type="submission" date="2020-02" db="EMBL/GenBank/DDBJ databases">
        <authorList>
            <person name="Meier V. D."/>
        </authorList>
    </citation>
    <scope>NUCLEOTIDE SEQUENCE</scope>
    <source>
        <strain evidence="1">AVDCRST_MAG02</strain>
    </source>
</reference>
<accession>A0A6J4RSE7</accession>
<dbReference type="EMBL" id="CADCVH010000123">
    <property type="protein sequence ID" value="CAA9479688.1"/>
    <property type="molecule type" value="Genomic_DNA"/>
</dbReference>
<gene>
    <name evidence="1" type="ORF">AVDCRST_MAG02-4423</name>
</gene>
<dbReference type="AlphaFoldDB" id="A0A6J4RSE7"/>